<evidence type="ECO:0000313" key="11">
    <source>
        <dbReference type="EMBL" id="KAL1595562.1"/>
    </source>
</evidence>
<dbReference type="InterPro" id="IPR056458">
    <property type="entry name" value="TPR_DOP1_M"/>
</dbReference>
<feature type="domain" description="DOP1 N-terminal" evidence="8">
    <location>
        <begin position="39"/>
        <end position="359"/>
    </location>
</feature>
<reference evidence="11 12" key="1">
    <citation type="submission" date="2024-02" db="EMBL/GenBank/DDBJ databases">
        <title>De novo assembly and annotation of 12 fungi associated with fruit tree decline syndrome in Ontario, Canada.</title>
        <authorList>
            <person name="Sulman M."/>
            <person name="Ellouze W."/>
            <person name="Ilyukhin E."/>
        </authorList>
    </citation>
    <scope>NUCLEOTIDE SEQUENCE [LARGE SCALE GENOMIC DNA]</scope>
    <source>
        <strain evidence="11 12">M97-236</strain>
    </source>
</reference>
<dbReference type="SUPFAM" id="SSF48371">
    <property type="entry name" value="ARM repeat"/>
    <property type="match status" value="2"/>
</dbReference>
<feature type="domain" description="DOP1-like middle TPR" evidence="9">
    <location>
        <begin position="390"/>
        <end position="604"/>
    </location>
</feature>
<comment type="caution">
    <text evidence="11">The sequence shown here is derived from an EMBL/GenBank/DDBJ whole genome shotgun (WGS) entry which is preliminary data.</text>
</comment>
<dbReference type="Proteomes" id="UP001521222">
    <property type="component" value="Unassembled WGS sequence"/>
</dbReference>
<dbReference type="Pfam" id="PF04118">
    <property type="entry name" value="Dopey_N"/>
    <property type="match status" value="1"/>
</dbReference>
<dbReference type="Pfam" id="PF24598">
    <property type="entry name" value="DOP1_C"/>
    <property type="match status" value="1"/>
</dbReference>
<name>A0ABR3QTT1_9PLEO</name>
<sequence length="1852" mass="203314">MAADPTANLQLFSPPGSGRSSPAPRATRNAAEDALYKKDKSFRRYALGVERTLALWDTAQQEWADYISFLGRLLKALQAHPSETPVIPHSDTVALRLAQCLNPALPSGVHQKVLEVYGYIFTTIGEISLARDLNLYLPGLSTTLSFASLSVRPLFLSIFEDHILKLDGATLRPALKAIILSLLPGLEDETSEDFERMVAALDKLRKAVQDQTNDMADVKSNNGHASHFWQCFFLASITNASRRQGALAFLVRRLPKFGLPASKDGARATSLPLEAEAAVHPEPGLLIRCFESGLSDPQLLIQRGFLDLIVSHLPLDSPVLQQRISKADLERLVAAAAGVVSRRDMSLNRRLWAWFLGPDPSAADASDGADSPTQERHNLAADPSTVHAAYFSRYGMAALTTSVLKMINRPTRTQAERARPFRVCLSLMDRWEVGGLIVPELFLPALQSVQSYSEKASKEQVDEVMRSASAFFDGVDSALIWGKLTHLVTSSLDGSTTTQEALRQMKLAKFVLARFNLREEDMLMHHMPLLIAATLASLGNIAQASKSQPIDSGIVELALEIADSLVQIVPDRALKAEQSAVQPHVPTASTPTRVRVLQQVAAFYEDAQAGLESAELPYEPTVLGRISLREASQITLATLSADGWLYSPDMPSKILANLMIKIQDLNAIDEFDFSTVIQSSLLCEPGTAKVVLFPHLSAIAGILVALQIAHPSQPYIPTPDLCELLHQLVACLWHYLDPTMPKYHVEATLCLLQLHSISPSGRLVEAAISAIVAKQIHPSSNTTPIPDCGRRFAVLWTHTMHELSLQSEKRGSVTRRPSGMSLPAPSLAPGTFHSVLARPLLLLLDTLTEEGTETSTFMKSWLLDLPTLNRVFEVLAAHIRSLKCLAATEALDPDGEVSARPTTRVGDDTRECLYYLGHVFHMLKRPSQFTWGTLAQTAATWDKDSSHRMSLQEWLVRKCLGALAIQAGVPSGTLEPHIHELHRIAISIISQIYQSPFAQSLRDLEIEVPLMVRLRTAVPSLQSLLLGAVLSALRIRLIQPAEDKTQELKPPHNAVQRSRLSLALNRDSVDHAPAPVPPPPQLVECLKFGFSSASSRLVLDDWVQFLIEVLPMFADTIFQNLLPLVECFCTEIIGTFDLLKTTFARQEATSGTAPETTLISLINGLEQILAKAHDRLMIQETQASANKSPEAPQGFFSNVVSGVFAPEANQTRTPTANSRLTVLLCFQDTVRICFAIWSWGGFAQDRQDSASASSFSYTSLRMRNRARRILEHLFAAEALECLETLVVSWAHASQEDTHETAVMGLLNVLNGSRPKLTIPAVFNAIYSRTDPNALDPHRMSTLTSDLSDTDLVAFLVEYTRSLEDDAMDEIWQDCTLFLRDVLANPLPHRQILPTLLEFTAVIGQKVDNTTFGEQRRIRRELADIFARILTATFTTRPMGYAQDANNSASDKKATATTNSVRAQKRASDVVSILTSIVPNLPIVLADTDRVTKVVSDISTSVIGPTFRAKSFPDNVSINTLDLLHQLTKVAQGSKLLKKDIYDAFNDSRFFGAPANLIRDAWLPILSQWAQSDKERVPELLSRLTAPTTAGIMFGVGAASARQEADRKAQTTLRRISLLILASPEDAFTPNIHQILEKIVELLTATPASSPSSITRADVLILLRSIILKTSPIHLASVWPIINGELTSSLSSLLPDATNKEHYNNAGIIQTCKLLDELVVLDPDDFQLIEWLFLTDTIDAVYKPSTPSALVSLTDEINDILTQTSSAPMITPVSQHENAEGEPLRSLFLDPLIHTLEEEEGAAVLDMARGELVDRVVRPFLGNLAMGAFEARYGGGEADWKGVWESVVGDAAS</sequence>
<organism evidence="11 12">
    <name type="scientific">Nothophoma quercina</name>
    <dbReference type="NCBI Taxonomy" id="749835"/>
    <lineage>
        <taxon>Eukaryota</taxon>
        <taxon>Fungi</taxon>
        <taxon>Dikarya</taxon>
        <taxon>Ascomycota</taxon>
        <taxon>Pezizomycotina</taxon>
        <taxon>Dothideomycetes</taxon>
        <taxon>Pleosporomycetidae</taxon>
        <taxon>Pleosporales</taxon>
        <taxon>Pleosporineae</taxon>
        <taxon>Didymellaceae</taxon>
        <taxon>Nothophoma</taxon>
    </lineage>
</organism>
<dbReference type="InterPro" id="IPR007249">
    <property type="entry name" value="DOP1_N"/>
</dbReference>
<evidence type="ECO:0000256" key="7">
    <source>
        <dbReference type="SAM" id="MobiDB-lite"/>
    </source>
</evidence>
<proteinExistence type="inferred from homology"/>
<dbReference type="Pfam" id="PF24597">
    <property type="entry name" value="TPR_DOP1_M"/>
    <property type="match status" value="1"/>
</dbReference>
<dbReference type="EMBL" id="JAKIXB020000031">
    <property type="protein sequence ID" value="KAL1595562.1"/>
    <property type="molecule type" value="Genomic_DNA"/>
</dbReference>
<evidence type="ECO:0000259" key="9">
    <source>
        <dbReference type="Pfam" id="PF24597"/>
    </source>
</evidence>
<evidence type="ECO:0008006" key="13">
    <source>
        <dbReference type="Google" id="ProtNLM"/>
    </source>
</evidence>
<dbReference type="InterPro" id="IPR016024">
    <property type="entry name" value="ARM-type_fold"/>
</dbReference>
<evidence type="ECO:0000259" key="8">
    <source>
        <dbReference type="Pfam" id="PF04118"/>
    </source>
</evidence>
<keyword evidence="4" id="KW-0333">Golgi apparatus</keyword>
<keyword evidence="5" id="KW-0472">Membrane</keyword>
<feature type="compositionally biased region" description="Low complexity" evidence="7">
    <location>
        <begin position="13"/>
        <end position="26"/>
    </location>
</feature>
<dbReference type="InterPro" id="IPR040314">
    <property type="entry name" value="DOP1"/>
</dbReference>
<evidence type="ECO:0000256" key="2">
    <source>
        <dbReference type="ARBA" id="ARBA00022448"/>
    </source>
</evidence>
<protein>
    <recommendedName>
        <fullName evidence="13">Dopey N-terminal domain-containing protein</fullName>
    </recommendedName>
</protein>
<dbReference type="InterPro" id="IPR056457">
    <property type="entry name" value="DOP1_C"/>
</dbReference>
<feature type="region of interest" description="Disordered" evidence="7">
    <location>
        <begin position="1"/>
        <end position="29"/>
    </location>
</feature>
<keyword evidence="2" id="KW-0813">Transport</keyword>
<evidence type="ECO:0000256" key="1">
    <source>
        <dbReference type="ARBA" id="ARBA00004395"/>
    </source>
</evidence>
<gene>
    <name evidence="11" type="ORF">SLS59_008200</name>
</gene>
<evidence type="ECO:0000256" key="5">
    <source>
        <dbReference type="ARBA" id="ARBA00023136"/>
    </source>
</evidence>
<dbReference type="PANTHER" id="PTHR14042:SF24">
    <property type="entry name" value="PROTEIN DOPEY-1 HOMOLOG"/>
    <property type="match status" value="1"/>
</dbReference>
<keyword evidence="3" id="KW-0653">Protein transport</keyword>
<comment type="subcellular location">
    <subcellularLocation>
        <location evidence="1">Golgi apparatus membrane</location>
        <topology evidence="1">Peripheral membrane protein</topology>
    </subcellularLocation>
</comment>
<evidence type="ECO:0000256" key="6">
    <source>
        <dbReference type="ARBA" id="ARBA00046326"/>
    </source>
</evidence>
<evidence type="ECO:0000256" key="4">
    <source>
        <dbReference type="ARBA" id="ARBA00023034"/>
    </source>
</evidence>
<comment type="similarity">
    <text evidence="6">Belongs to the DOP1 family.</text>
</comment>
<evidence type="ECO:0000259" key="10">
    <source>
        <dbReference type="Pfam" id="PF24598"/>
    </source>
</evidence>
<dbReference type="PANTHER" id="PTHR14042">
    <property type="entry name" value="DOPEY-RELATED"/>
    <property type="match status" value="1"/>
</dbReference>
<evidence type="ECO:0000313" key="12">
    <source>
        <dbReference type="Proteomes" id="UP001521222"/>
    </source>
</evidence>
<feature type="domain" description="DOP1-like C-terminal" evidence="10">
    <location>
        <begin position="1354"/>
        <end position="1833"/>
    </location>
</feature>
<accession>A0ABR3QTT1</accession>
<evidence type="ECO:0000256" key="3">
    <source>
        <dbReference type="ARBA" id="ARBA00022927"/>
    </source>
</evidence>
<keyword evidence="12" id="KW-1185">Reference proteome</keyword>